<dbReference type="Proteomes" id="UP000185841">
    <property type="component" value="Unassembled WGS sequence"/>
</dbReference>
<sequence length="294" mass="32176">MSRYAEIIIMSAALASIASPSTQSQAQRIAFLTCHDKARLVDEALASQGFRVEPISSYDTDHFGTFSREVPRSASAHDTALAKAKLACSLGGVRFGLGSEGSFGRDPHLGWTPWDYEILCLWDAQRQYPVFALAGSGATNYAQTEVDSLEAAVAFMQRARFPEHALILGRPGESWFRKGIRERDWLLGQLEWLLAREPGIWLETDMRAHVNPLRQAVIRDAAVQLAQRLSSHCPACDARGYAVARSEPGLLCADCGLGTPLAAAHIWACPACQHEERRSVTQLASAGHCEQCNP</sequence>
<name>A0A1N6V9G5_AQUAC</name>
<proteinExistence type="predicted"/>
<dbReference type="InterPro" id="IPR046612">
    <property type="entry name" value="DUF6671"/>
</dbReference>
<protein>
    <recommendedName>
        <fullName evidence="1">DUF6671 domain-containing protein</fullName>
    </recommendedName>
</protein>
<dbReference type="AlphaFoldDB" id="A0A1N6V9G5"/>
<feature type="domain" description="DUF6671" evidence="1">
    <location>
        <begin position="84"/>
        <end position="294"/>
    </location>
</feature>
<dbReference type="RefSeq" id="WP_254843392.1">
    <property type="nucleotide sequence ID" value="NZ_FTMP01000007.1"/>
</dbReference>
<dbReference type="Pfam" id="PF20376">
    <property type="entry name" value="DUF6671"/>
    <property type="match status" value="1"/>
</dbReference>
<accession>A0A1N6V9G5</accession>
<organism evidence="2 3">
    <name type="scientific">Aquipseudomonas alcaligenes</name>
    <name type="common">Pseudomonas alcaligenes</name>
    <dbReference type="NCBI Taxonomy" id="43263"/>
    <lineage>
        <taxon>Bacteria</taxon>
        <taxon>Pseudomonadati</taxon>
        <taxon>Pseudomonadota</taxon>
        <taxon>Gammaproteobacteria</taxon>
        <taxon>Pseudomonadales</taxon>
        <taxon>Pseudomonadaceae</taxon>
        <taxon>Aquipseudomonas</taxon>
    </lineage>
</organism>
<dbReference type="EMBL" id="FTMP01000007">
    <property type="protein sequence ID" value="SIQ74472.1"/>
    <property type="molecule type" value="Genomic_DNA"/>
</dbReference>
<evidence type="ECO:0000313" key="2">
    <source>
        <dbReference type="EMBL" id="SIQ74472.1"/>
    </source>
</evidence>
<evidence type="ECO:0000259" key="1">
    <source>
        <dbReference type="Pfam" id="PF20376"/>
    </source>
</evidence>
<evidence type="ECO:0000313" key="3">
    <source>
        <dbReference type="Proteomes" id="UP000185841"/>
    </source>
</evidence>
<gene>
    <name evidence="2" type="ORF">SAMN05878282_107190</name>
</gene>
<reference evidence="2 3" key="1">
    <citation type="submission" date="2017-01" db="EMBL/GenBank/DDBJ databases">
        <authorList>
            <person name="Mah S.A."/>
            <person name="Swanson W.J."/>
            <person name="Moy G.W."/>
            <person name="Vacquier V.D."/>
        </authorList>
    </citation>
    <scope>NUCLEOTIDE SEQUENCE [LARGE SCALE GENOMIC DNA]</scope>
    <source>
        <strain evidence="2 3">RU36E</strain>
    </source>
</reference>